<reference evidence="1 2" key="1">
    <citation type="journal article" date="2017" name="Int. J. Syst. Evol. Microbiol.">
        <title>Brenneria populi subsp. brevivirga subsp. nov. isolated from symptomatic bark of Populus x euramericana canker, and description of Brenneria populi subsp. populi subsp. nov.</title>
        <authorList>
            <person name="Zheng M.H."/>
            <person name="Piao C.G."/>
            <person name="Xue H."/>
            <person name="Guo M.W."/>
            <person name="Li Y."/>
        </authorList>
    </citation>
    <scope>NUCLEOTIDE SEQUENCE [LARGE SCALE GENOMIC DNA]</scope>
    <source>
        <strain evidence="1 2">D9-5</strain>
    </source>
</reference>
<dbReference type="RefSeq" id="WP_327617087.1">
    <property type="nucleotide sequence ID" value="NZ_JAYWTM010000004.1"/>
</dbReference>
<dbReference type="EMBL" id="JAYWTM010000004">
    <property type="protein sequence ID" value="MEC5341934.1"/>
    <property type="molecule type" value="Genomic_DNA"/>
</dbReference>
<dbReference type="InterPro" id="IPR029056">
    <property type="entry name" value="Ribokinase-like"/>
</dbReference>
<sequence length="59" mass="6228">MSEEELVLITGQTGLTKGCHYLHEKGAGDAFAWANKVGALTCTRCGAIDAIPRPAELVL</sequence>
<gene>
    <name evidence="1" type="ORF">VSX58_04815</name>
</gene>
<keyword evidence="2" id="KW-1185">Reference proteome</keyword>
<evidence type="ECO:0000313" key="2">
    <source>
        <dbReference type="Proteomes" id="UP001309705"/>
    </source>
</evidence>
<dbReference type="Gene3D" id="3.40.1190.20">
    <property type="match status" value="1"/>
</dbReference>
<name>A0ABU6JML6_9GAMM</name>
<proteinExistence type="predicted"/>
<dbReference type="SUPFAM" id="SSF53613">
    <property type="entry name" value="Ribokinase-like"/>
    <property type="match status" value="1"/>
</dbReference>
<evidence type="ECO:0000313" key="1">
    <source>
        <dbReference type="EMBL" id="MEC5341934.1"/>
    </source>
</evidence>
<accession>A0ABU6JML6</accession>
<protein>
    <submittedName>
        <fullName evidence="1">Uncharacterized protein</fullName>
    </submittedName>
</protein>
<comment type="caution">
    <text evidence="1">The sequence shown here is derived from an EMBL/GenBank/DDBJ whole genome shotgun (WGS) entry which is preliminary data.</text>
</comment>
<dbReference type="Proteomes" id="UP001309705">
    <property type="component" value="Unassembled WGS sequence"/>
</dbReference>
<organism evidence="1 2">
    <name type="scientific">Brenneria populi</name>
    <dbReference type="NCBI Taxonomy" id="1505588"/>
    <lineage>
        <taxon>Bacteria</taxon>
        <taxon>Pseudomonadati</taxon>
        <taxon>Pseudomonadota</taxon>
        <taxon>Gammaproteobacteria</taxon>
        <taxon>Enterobacterales</taxon>
        <taxon>Pectobacteriaceae</taxon>
        <taxon>Brenneria</taxon>
    </lineage>
</organism>